<evidence type="ECO:0008006" key="3">
    <source>
        <dbReference type="Google" id="ProtNLM"/>
    </source>
</evidence>
<name>A0A8R1I2V9_CAEJA</name>
<dbReference type="SUPFAM" id="SSF56436">
    <property type="entry name" value="C-type lectin-like"/>
    <property type="match status" value="1"/>
</dbReference>
<dbReference type="EnsemblMetazoa" id="CJA13669b.1">
    <property type="protein sequence ID" value="CJA13669b.1"/>
    <property type="gene ID" value="WBGene00132873"/>
</dbReference>
<keyword evidence="2" id="KW-1185">Reference proteome</keyword>
<dbReference type="AlphaFoldDB" id="A0A8R1I2V9"/>
<dbReference type="Proteomes" id="UP000005237">
    <property type="component" value="Unassembled WGS sequence"/>
</dbReference>
<evidence type="ECO:0000313" key="1">
    <source>
        <dbReference type="EnsemblMetazoa" id="CJA13669b.1"/>
    </source>
</evidence>
<evidence type="ECO:0000313" key="2">
    <source>
        <dbReference type="Proteomes" id="UP000005237"/>
    </source>
</evidence>
<sequence>MAIHDTCLDRNESITACADTYGGVLSGIENEEEFNFLADKSIALNSAITDGYAAYFFWVNGDRKSTCMPTKKKSASCNGTNEFSFSDPTLSSNPQGYVWLHLQPDGLEYPTTPPANCLSLKCNSTIASCGIDDFSCVTSSQTGSSGFCFKGYACGLPLQLF</sequence>
<reference evidence="1" key="2">
    <citation type="submission" date="2022-06" db="UniProtKB">
        <authorList>
            <consortium name="EnsemblMetazoa"/>
        </authorList>
    </citation>
    <scope>IDENTIFICATION</scope>
    <source>
        <strain evidence="1">DF5081</strain>
    </source>
</reference>
<dbReference type="InterPro" id="IPR016187">
    <property type="entry name" value="CTDL_fold"/>
</dbReference>
<organism evidence="1 2">
    <name type="scientific">Caenorhabditis japonica</name>
    <dbReference type="NCBI Taxonomy" id="281687"/>
    <lineage>
        <taxon>Eukaryota</taxon>
        <taxon>Metazoa</taxon>
        <taxon>Ecdysozoa</taxon>
        <taxon>Nematoda</taxon>
        <taxon>Chromadorea</taxon>
        <taxon>Rhabditida</taxon>
        <taxon>Rhabditina</taxon>
        <taxon>Rhabditomorpha</taxon>
        <taxon>Rhabditoidea</taxon>
        <taxon>Rhabditidae</taxon>
        <taxon>Peloderinae</taxon>
        <taxon>Caenorhabditis</taxon>
    </lineage>
</organism>
<proteinExistence type="predicted"/>
<dbReference type="PANTHER" id="PTHR23124">
    <property type="entry name" value="C-TYPE LECTIN DOMAIN-CONTAINING PROTEIN-RELATED-RELATED"/>
    <property type="match status" value="1"/>
</dbReference>
<dbReference type="PANTHER" id="PTHR23124:SF141">
    <property type="entry name" value="C-TYPE LECTIN DOMAIN-CONTAINING PROTEIN-RELATED"/>
    <property type="match status" value="1"/>
</dbReference>
<reference evidence="2" key="1">
    <citation type="submission" date="2010-08" db="EMBL/GenBank/DDBJ databases">
        <authorList>
            <consortium name="Caenorhabditis japonica Sequencing Consortium"/>
            <person name="Wilson R.K."/>
        </authorList>
    </citation>
    <scope>NUCLEOTIDE SEQUENCE [LARGE SCALE GENOMIC DNA]</scope>
    <source>
        <strain evidence="2">DF5081</strain>
    </source>
</reference>
<accession>A0A8R1I2V9</accession>
<protein>
    <recommendedName>
        <fullName evidence="3">C-type lectin domain-containing protein</fullName>
    </recommendedName>
</protein>